<dbReference type="AlphaFoldDB" id="A0A2S4ZZI8"/>
<gene>
    <name evidence="2" type="ORF">C3K47_15990</name>
</gene>
<proteinExistence type="predicted"/>
<keyword evidence="1" id="KW-0812">Transmembrane</keyword>
<keyword evidence="3" id="KW-1185">Reference proteome</keyword>
<name>A0A2S4ZZI8_9SPHI</name>
<organism evidence="2 3">
    <name type="scientific">Solitalea longa</name>
    <dbReference type="NCBI Taxonomy" id="2079460"/>
    <lineage>
        <taxon>Bacteria</taxon>
        <taxon>Pseudomonadati</taxon>
        <taxon>Bacteroidota</taxon>
        <taxon>Sphingobacteriia</taxon>
        <taxon>Sphingobacteriales</taxon>
        <taxon>Sphingobacteriaceae</taxon>
        <taxon>Solitalea</taxon>
    </lineage>
</organism>
<sequence length="140" mass="16051">MQVETAESPSDFIKLKDCMTPLALDSVVKSLRIDYFFMPFCYGYIMLVCYAASVKAGLFLRSVFLLLIVFPAAAWIIDVIENIYLEKWITGFPINEKAYEVVHYLILAKFALALTALIISITYLAFNSLSKKKRKVMWQD</sequence>
<dbReference type="Proteomes" id="UP000236893">
    <property type="component" value="Unassembled WGS sequence"/>
</dbReference>
<keyword evidence="1" id="KW-1133">Transmembrane helix</keyword>
<protein>
    <submittedName>
        <fullName evidence="2">Uncharacterized protein</fullName>
    </submittedName>
</protein>
<evidence type="ECO:0000313" key="2">
    <source>
        <dbReference type="EMBL" id="POY35283.1"/>
    </source>
</evidence>
<reference evidence="2 3" key="1">
    <citation type="submission" date="2018-01" db="EMBL/GenBank/DDBJ databases">
        <authorList>
            <person name="Gaut B.S."/>
            <person name="Morton B.R."/>
            <person name="Clegg M.T."/>
            <person name="Duvall M.R."/>
        </authorList>
    </citation>
    <scope>NUCLEOTIDE SEQUENCE [LARGE SCALE GENOMIC DNA]</scope>
    <source>
        <strain evidence="2 3">HR-AV</strain>
    </source>
</reference>
<dbReference type="EMBL" id="PQVF01000012">
    <property type="protein sequence ID" value="POY35283.1"/>
    <property type="molecule type" value="Genomic_DNA"/>
</dbReference>
<keyword evidence="1" id="KW-0472">Membrane</keyword>
<evidence type="ECO:0000256" key="1">
    <source>
        <dbReference type="SAM" id="Phobius"/>
    </source>
</evidence>
<evidence type="ECO:0000313" key="3">
    <source>
        <dbReference type="Proteomes" id="UP000236893"/>
    </source>
</evidence>
<comment type="caution">
    <text evidence="2">The sequence shown here is derived from an EMBL/GenBank/DDBJ whole genome shotgun (WGS) entry which is preliminary data.</text>
</comment>
<feature type="transmembrane region" description="Helical" evidence="1">
    <location>
        <begin position="64"/>
        <end position="84"/>
    </location>
</feature>
<accession>A0A2S4ZZI8</accession>
<feature type="transmembrane region" description="Helical" evidence="1">
    <location>
        <begin position="104"/>
        <end position="126"/>
    </location>
</feature>
<feature type="transmembrane region" description="Helical" evidence="1">
    <location>
        <begin position="35"/>
        <end position="52"/>
    </location>
</feature>